<evidence type="ECO:0000256" key="3">
    <source>
        <dbReference type="ARBA" id="ARBA00023319"/>
    </source>
</evidence>
<sequence length="380" mass="42336">MLLWTLTVYMLLCRVSLKTQADVRVVVPKSSVTGPYQNSVTLLCIFSSNGSVPIGNVSVRWEKQPNITVFAYENGQEQPDIENPAYRNRTSLFSDVTVGSASIVLVDLSLCDAGTYTCRVGSPDRGYGEGQLTLSVAAKPLSYSFRFNDYESLSFHSSGWYPKPVVFWTDELNRNITVHINITERTDGLFEIRSILYFHTEYTQKKIYIVCRNPFTGEQEINIFQQTDKGPPQRPQYTSYAVGGAVAAGGMFVLLLIAGLYKKLRHHRPRQGPGAGGANDYEPLDVNYQHEPTDSSGAAGADDDEPLIRGNRRRDSIDILLINQETQRLRSCHAALDPDCGPAALQSQSEDTGRCSCCCPEVLSHWPLPEQRDPPLYLLQ</sequence>
<dbReference type="PROSITE" id="PS50835">
    <property type="entry name" value="IG_LIKE"/>
    <property type="match status" value="1"/>
</dbReference>
<dbReference type="Proteomes" id="UP000018468">
    <property type="component" value="Linkage group LG3"/>
</dbReference>
<dbReference type="EMBL" id="AHAT01016605">
    <property type="status" value="NOT_ANNOTATED_CDS"/>
    <property type="molecule type" value="Genomic_DNA"/>
</dbReference>
<dbReference type="InParanoid" id="W5N406"/>
<evidence type="ECO:0000259" key="7">
    <source>
        <dbReference type="PROSITE" id="PS50835"/>
    </source>
</evidence>
<dbReference type="AlphaFoldDB" id="W5N406"/>
<dbReference type="InterPro" id="IPR007110">
    <property type="entry name" value="Ig-like_dom"/>
</dbReference>
<reference evidence="8" key="3">
    <citation type="submission" date="2025-09" db="UniProtKB">
        <authorList>
            <consortium name="Ensembl"/>
        </authorList>
    </citation>
    <scope>IDENTIFICATION</scope>
</reference>
<proteinExistence type="predicted"/>
<reference evidence="9" key="1">
    <citation type="submission" date="2011-12" db="EMBL/GenBank/DDBJ databases">
        <title>The Draft Genome of Lepisosteus oculatus.</title>
        <authorList>
            <consortium name="The Broad Institute Genome Assembly &amp; Analysis Group"/>
            <consortium name="Computational R&amp;D Group"/>
            <consortium name="and Sequencing Platform"/>
            <person name="Di Palma F."/>
            <person name="Alfoldi J."/>
            <person name="Johnson J."/>
            <person name="Berlin A."/>
            <person name="Gnerre S."/>
            <person name="Jaffe D."/>
            <person name="MacCallum I."/>
            <person name="Young S."/>
            <person name="Walker B.J."/>
            <person name="Lander E.S."/>
            <person name="Lindblad-Toh K."/>
        </authorList>
    </citation>
    <scope>NUCLEOTIDE SEQUENCE [LARGE SCALE GENOMIC DNA]</scope>
</reference>
<evidence type="ECO:0000256" key="6">
    <source>
        <dbReference type="SAM" id="SignalP"/>
    </source>
</evidence>
<organism evidence="8 9">
    <name type="scientific">Lepisosteus oculatus</name>
    <name type="common">Spotted gar</name>
    <dbReference type="NCBI Taxonomy" id="7918"/>
    <lineage>
        <taxon>Eukaryota</taxon>
        <taxon>Metazoa</taxon>
        <taxon>Chordata</taxon>
        <taxon>Craniata</taxon>
        <taxon>Vertebrata</taxon>
        <taxon>Euteleostomi</taxon>
        <taxon>Actinopterygii</taxon>
        <taxon>Neopterygii</taxon>
        <taxon>Holostei</taxon>
        <taxon>Semionotiformes</taxon>
        <taxon>Lepisosteidae</taxon>
        <taxon>Lepisosteus</taxon>
    </lineage>
</organism>
<dbReference type="Gene3D" id="2.60.40.10">
    <property type="entry name" value="Immunoglobulins"/>
    <property type="match status" value="2"/>
</dbReference>
<dbReference type="GO" id="GO:0050852">
    <property type="term" value="P:T cell receptor signaling pathway"/>
    <property type="evidence" value="ECO:0000318"/>
    <property type="project" value="GO_Central"/>
</dbReference>
<keyword evidence="6" id="KW-0732">Signal</keyword>
<dbReference type="GO" id="GO:0001817">
    <property type="term" value="P:regulation of cytokine production"/>
    <property type="evidence" value="ECO:0000318"/>
    <property type="project" value="GO_Central"/>
</dbReference>
<feature type="region of interest" description="Disordered" evidence="4">
    <location>
        <begin position="268"/>
        <end position="310"/>
    </location>
</feature>
<name>W5N406_LEPOC</name>
<dbReference type="Ensembl" id="ENSLOCT00000015394.1">
    <property type="protein sequence ID" value="ENSLOCP00000015365.1"/>
    <property type="gene ID" value="ENSLOCG00000012483.1"/>
</dbReference>
<keyword evidence="2 5" id="KW-0472">Membrane</keyword>
<dbReference type="SMART" id="SM00409">
    <property type="entry name" value="IG"/>
    <property type="match status" value="1"/>
</dbReference>
<feature type="signal peptide" evidence="6">
    <location>
        <begin position="1"/>
        <end position="21"/>
    </location>
</feature>
<dbReference type="PANTHER" id="PTHR24100:SF130">
    <property type="entry name" value="BUTYROPHILIN-LIKE PROTEIN 9"/>
    <property type="match status" value="1"/>
</dbReference>
<dbReference type="InterPro" id="IPR013783">
    <property type="entry name" value="Ig-like_fold"/>
</dbReference>
<dbReference type="Bgee" id="ENSLOCG00000012483">
    <property type="expression patterns" value="Expressed in pharyngeal gill and 10 other cell types or tissues"/>
</dbReference>
<feature type="chain" id="PRO_5004867225" description="Ig-like domain-containing protein" evidence="6">
    <location>
        <begin position="22"/>
        <end position="380"/>
    </location>
</feature>
<dbReference type="InterPro" id="IPR003599">
    <property type="entry name" value="Ig_sub"/>
</dbReference>
<protein>
    <recommendedName>
        <fullName evidence="7">Ig-like domain-containing protein</fullName>
    </recommendedName>
</protein>
<dbReference type="HOGENOM" id="CLU_727535_0_0_1"/>
<evidence type="ECO:0000313" key="8">
    <source>
        <dbReference type="Ensembl" id="ENSLOCP00000015365.1"/>
    </source>
</evidence>
<evidence type="ECO:0000313" key="9">
    <source>
        <dbReference type="Proteomes" id="UP000018468"/>
    </source>
</evidence>
<dbReference type="Pfam" id="PF07686">
    <property type="entry name" value="V-set"/>
    <property type="match status" value="1"/>
</dbReference>
<dbReference type="InterPro" id="IPR036179">
    <property type="entry name" value="Ig-like_dom_sf"/>
</dbReference>
<dbReference type="SUPFAM" id="SSF48726">
    <property type="entry name" value="Immunoglobulin"/>
    <property type="match status" value="1"/>
</dbReference>
<feature type="domain" description="Ig-like" evidence="7">
    <location>
        <begin position="38"/>
        <end position="135"/>
    </location>
</feature>
<dbReference type="FunFam" id="2.60.40.10:FF:001912">
    <property type="entry name" value="CD274 molecule"/>
    <property type="match status" value="1"/>
</dbReference>
<reference evidence="8" key="2">
    <citation type="submission" date="2025-08" db="UniProtKB">
        <authorList>
            <consortium name="Ensembl"/>
        </authorList>
    </citation>
    <scope>IDENTIFICATION</scope>
</reference>
<keyword evidence="9" id="KW-1185">Reference proteome</keyword>
<evidence type="ECO:0000256" key="2">
    <source>
        <dbReference type="ARBA" id="ARBA00023136"/>
    </source>
</evidence>
<dbReference type="InterPro" id="IPR053896">
    <property type="entry name" value="BTN3A2-like_Ig-C"/>
</dbReference>
<dbReference type="GO" id="GO:0005102">
    <property type="term" value="F:signaling receptor binding"/>
    <property type="evidence" value="ECO:0000318"/>
    <property type="project" value="GO_Central"/>
</dbReference>
<comment type="subcellular location">
    <subcellularLocation>
        <location evidence="1">Membrane</location>
    </subcellularLocation>
</comment>
<dbReference type="InterPro" id="IPR013106">
    <property type="entry name" value="Ig_V-set"/>
</dbReference>
<dbReference type="Pfam" id="PF22705">
    <property type="entry name" value="C2-set_3"/>
    <property type="match status" value="1"/>
</dbReference>
<dbReference type="InterPro" id="IPR050504">
    <property type="entry name" value="IgSF_BTN/MOG"/>
</dbReference>
<keyword evidence="5" id="KW-1133">Transmembrane helix</keyword>
<dbReference type="GeneTree" id="ENSGT00940000154641"/>
<dbReference type="GO" id="GO:0009897">
    <property type="term" value="C:external side of plasma membrane"/>
    <property type="evidence" value="ECO:0000318"/>
    <property type="project" value="GO_Central"/>
</dbReference>
<accession>W5N406</accession>
<evidence type="ECO:0000256" key="1">
    <source>
        <dbReference type="ARBA" id="ARBA00004370"/>
    </source>
</evidence>
<evidence type="ECO:0000256" key="5">
    <source>
        <dbReference type="SAM" id="Phobius"/>
    </source>
</evidence>
<feature type="transmembrane region" description="Helical" evidence="5">
    <location>
        <begin position="240"/>
        <end position="261"/>
    </location>
</feature>
<evidence type="ECO:0000256" key="4">
    <source>
        <dbReference type="SAM" id="MobiDB-lite"/>
    </source>
</evidence>
<keyword evidence="3" id="KW-0393">Immunoglobulin domain</keyword>
<dbReference type="OMA" id="FHTEYTQ"/>
<keyword evidence="5" id="KW-0812">Transmembrane</keyword>
<dbReference type="PANTHER" id="PTHR24100">
    <property type="entry name" value="BUTYROPHILIN"/>
    <property type="match status" value="1"/>
</dbReference>